<comment type="subcellular location">
    <subcellularLocation>
        <location evidence="1">Nucleus</location>
    </subcellularLocation>
</comment>
<accession>A0AAX4HER9</accession>
<evidence type="ECO:0000256" key="4">
    <source>
        <dbReference type="SAM" id="MobiDB-lite"/>
    </source>
</evidence>
<organism evidence="5 6">
    <name type="scientific">Australozyma saopauloensis</name>
    <dbReference type="NCBI Taxonomy" id="291208"/>
    <lineage>
        <taxon>Eukaryota</taxon>
        <taxon>Fungi</taxon>
        <taxon>Dikarya</taxon>
        <taxon>Ascomycota</taxon>
        <taxon>Saccharomycotina</taxon>
        <taxon>Pichiomycetes</taxon>
        <taxon>Metschnikowiaceae</taxon>
        <taxon>Australozyma</taxon>
    </lineage>
</organism>
<dbReference type="PIRSF" id="PIRSF027081">
    <property type="entry name" value="RNase_P/MRP_p29_subunit"/>
    <property type="match status" value="1"/>
</dbReference>
<dbReference type="GO" id="GO:0001682">
    <property type="term" value="P:tRNA 5'-leader removal"/>
    <property type="evidence" value="ECO:0007669"/>
    <property type="project" value="InterPro"/>
</dbReference>
<dbReference type="Gene3D" id="2.30.30.210">
    <property type="entry name" value="Ribonuclease P/MRP, subunit p29"/>
    <property type="match status" value="1"/>
</dbReference>
<sequence>MHTDYPVEKHLLSRSYTSEAQILQILETRYAGSEAAAQPFLALVPTSSESAPIKEKTETTLNRNEARKPAGARKLNVRRDMRVYIKRTLSNQRAAVSKLRQCQKKGEQISIENLLSSFKIPKYDEYIQLNELWKKYMSELLFLEQKNPDLTLLLPRLSSADYNGCLLTVLESRDMNIIGITGIVLFDAQHLFIVVTPQKKHSDRNISAAEQLGGLRFLRKKGTLFGFSLAVDENEYIDFTIMGSRFELRAVDRTAKKFKSHKVEDIY</sequence>
<dbReference type="RefSeq" id="XP_062879275.1">
    <property type="nucleotide sequence ID" value="XM_063023205.1"/>
</dbReference>
<evidence type="ECO:0000313" key="5">
    <source>
        <dbReference type="EMBL" id="WPK26896.1"/>
    </source>
</evidence>
<dbReference type="SMART" id="SM00538">
    <property type="entry name" value="POP4"/>
    <property type="match status" value="1"/>
</dbReference>
<dbReference type="SUPFAM" id="SSF101744">
    <property type="entry name" value="Rof/RNase P subunit-like"/>
    <property type="match status" value="1"/>
</dbReference>
<dbReference type="GO" id="GO:0005634">
    <property type="term" value="C:nucleus"/>
    <property type="evidence" value="ECO:0007669"/>
    <property type="project" value="UniProtKB-SubCell"/>
</dbReference>
<dbReference type="PANTHER" id="PTHR13348:SF0">
    <property type="entry name" value="RIBONUCLEASE P PROTEIN SUBUNIT P29"/>
    <property type="match status" value="1"/>
</dbReference>
<dbReference type="Proteomes" id="UP001338582">
    <property type="component" value="Chromosome 5"/>
</dbReference>
<evidence type="ECO:0000256" key="1">
    <source>
        <dbReference type="ARBA" id="ARBA00004123"/>
    </source>
</evidence>
<evidence type="ECO:0000256" key="3">
    <source>
        <dbReference type="PIRNR" id="PIRNR027081"/>
    </source>
</evidence>
<dbReference type="Pfam" id="PF01868">
    <property type="entry name" value="RNase_P-MRP_p29"/>
    <property type="match status" value="1"/>
</dbReference>
<dbReference type="InterPro" id="IPR036980">
    <property type="entry name" value="RNase_P/MRP_Rpp29_sf"/>
</dbReference>
<comment type="similarity">
    <text evidence="2">Belongs to the eukaryotic/archaeal RNase P protein component 1 family.</text>
</comment>
<dbReference type="GeneID" id="88175325"/>
<dbReference type="KEGG" id="asau:88175325"/>
<feature type="region of interest" description="Disordered" evidence="4">
    <location>
        <begin position="52"/>
        <end position="72"/>
    </location>
</feature>
<proteinExistence type="inferred from homology"/>
<protein>
    <recommendedName>
        <fullName evidence="3">Ribonuclease P protein subunit</fullName>
    </recommendedName>
</protein>
<dbReference type="GO" id="GO:0006364">
    <property type="term" value="P:rRNA processing"/>
    <property type="evidence" value="ECO:0007669"/>
    <property type="project" value="TreeGrafter"/>
</dbReference>
<reference evidence="5 6" key="1">
    <citation type="submission" date="2023-10" db="EMBL/GenBank/DDBJ databases">
        <title>Draft Genome Sequence of Candida saopaulonensis from a very Premature Infant with Sepsis.</title>
        <authorList>
            <person name="Ning Y."/>
            <person name="Dai R."/>
            <person name="Xiao M."/>
            <person name="Xu Y."/>
            <person name="Yan Q."/>
            <person name="Zhang L."/>
        </authorList>
    </citation>
    <scope>NUCLEOTIDE SEQUENCE [LARGE SCALE GENOMIC DNA]</scope>
    <source>
        <strain evidence="5 6">19XY460</strain>
    </source>
</reference>
<dbReference type="EMBL" id="CP138898">
    <property type="protein sequence ID" value="WPK26896.1"/>
    <property type="molecule type" value="Genomic_DNA"/>
</dbReference>
<feature type="compositionally biased region" description="Basic and acidic residues" evidence="4">
    <location>
        <begin position="52"/>
        <end position="68"/>
    </location>
</feature>
<dbReference type="InterPro" id="IPR016848">
    <property type="entry name" value="RNase_P/MRP_Rpp29-subunit"/>
</dbReference>
<dbReference type="GO" id="GO:0000172">
    <property type="term" value="C:ribonuclease MRP complex"/>
    <property type="evidence" value="ECO:0007669"/>
    <property type="project" value="InterPro"/>
</dbReference>
<evidence type="ECO:0000313" key="6">
    <source>
        <dbReference type="Proteomes" id="UP001338582"/>
    </source>
</evidence>
<dbReference type="AlphaFoldDB" id="A0AAX4HER9"/>
<dbReference type="PANTHER" id="PTHR13348">
    <property type="entry name" value="RIBONUCLEASE P SUBUNIT P29"/>
    <property type="match status" value="1"/>
</dbReference>
<dbReference type="InterPro" id="IPR023534">
    <property type="entry name" value="Rof/RNase_P-like"/>
</dbReference>
<gene>
    <name evidence="5" type="ORF">PUMCH_004264</name>
</gene>
<keyword evidence="3" id="KW-0819">tRNA processing</keyword>
<evidence type="ECO:0000256" key="2">
    <source>
        <dbReference type="ARBA" id="ARBA00006181"/>
    </source>
</evidence>
<keyword evidence="3" id="KW-0539">Nucleus</keyword>
<dbReference type="InterPro" id="IPR002730">
    <property type="entry name" value="Rpp29/RNP1"/>
</dbReference>
<dbReference type="GO" id="GO:0030677">
    <property type="term" value="C:ribonuclease P complex"/>
    <property type="evidence" value="ECO:0007669"/>
    <property type="project" value="InterPro"/>
</dbReference>
<dbReference type="GO" id="GO:0033204">
    <property type="term" value="F:ribonuclease P RNA binding"/>
    <property type="evidence" value="ECO:0007669"/>
    <property type="project" value="InterPro"/>
</dbReference>
<name>A0AAX4HER9_9ASCO</name>
<keyword evidence="6" id="KW-1185">Reference proteome</keyword>